<sequence>MLWTIWKNRNSLIYPEVQVSHSVLVQTAIEEAKLWHELNRVEISGGTMPNDLGVPKQWAPPTPGLVKCNFHASRRNTRYHSGGAWITRDHMGVVGLRDLRLEEVSIGTYSQNLLEAIKNPSSWPRYRGFLSKIVAACSEFEVIAFEVESSESNKVARTIAKSVLRDGRFQSYLAMGGPSWLHDLIQTEDTIVSS</sequence>
<evidence type="ECO:0000313" key="2">
    <source>
        <dbReference type="Proteomes" id="UP000712600"/>
    </source>
</evidence>
<gene>
    <name evidence="1" type="ORF">F2Q69_00036960</name>
</gene>
<comment type="caution">
    <text evidence="1">The sequence shown here is derived from an EMBL/GenBank/DDBJ whole genome shotgun (WGS) entry which is preliminary data.</text>
</comment>
<dbReference type="PANTHER" id="PTHR47074:SF53">
    <property type="entry name" value="REVERSE TRANSCRIPTASE-LIKE PROTEIN"/>
    <property type="match status" value="1"/>
</dbReference>
<dbReference type="AlphaFoldDB" id="A0A8S9SKD5"/>
<proteinExistence type="predicted"/>
<evidence type="ECO:0008006" key="3">
    <source>
        <dbReference type="Google" id="ProtNLM"/>
    </source>
</evidence>
<dbReference type="EMBL" id="QGKX02000004">
    <property type="protein sequence ID" value="KAF3601187.1"/>
    <property type="molecule type" value="Genomic_DNA"/>
</dbReference>
<protein>
    <recommendedName>
        <fullName evidence="3">RNase H type-1 domain-containing protein</fullName>
    </recommendedName>
</protein>
<organism evidence="1 2">
    <name type="scientific">Brassica cretica</name>
    <name type="common">Mustard</name>
    <dbReference type="NCBI Taxonomy" id="69181"/>
    <lineage>
        <taxon>Eukaryota</taxon>
        <taxon>Viridiplantae</taxon>
        <taxon>Streptophyta</taxon>
        <taxon>Embryophyta</taxon>
        <taxon>Tracheophyta</taxon>
        <taxon>Spermatophyta</taxon>
        <taxon>Magnoliopsida</taxon>
        <taxon>eudicotyledons</taxon>
        <taxon>Gunneridae</taxon>
        <taxon>Pentapetalae</taxon>
        <taxon>rosids</taxon>
        <taxon>malvids</taxon>
        <taxon>Brassicales</taxon>
        <taxon>Brassicaceae</taxon>
        <taxon>Brassiceae</taxon>
        <taxon>Brassica</taxon>
    </lineage>
</organism>
<evidence type="ECO:0000313" key="1">
    <source>
        <dbReference type="EMBL" id="KAF3601187.1"/>
    </source>
</evidence>
<reference evidence="1" key="1">
    <citation type="submission" date="2019-12" db="EMBL/GenBank/DDBJ databases">
        <title>Genome sequencing and annotation of Brassica cretica.</title>
        <authorList>
            <person name="Studholme D.J."/>
            <person name="Sarris P."/>
        </authorList>
    </citation>
    <scope>NUCLEOTIDE SEQUENCE</scope>
    <source>
        <strain evidence="1">PFS-109/04</strain>
        <tissue evidence="1">Leaf</tissue>
    </source>
</reference>
<dbReference type="Proteomes" id="UP000712600">
    <property type="component" value="Unassembled WGS sequence"/>
</dbReference>
<dbReference type="PANTHER" id="PTHR47074">
    <property type="entry name" value="BNAC02G40300D PROTEIN"/>
    <property type="match status" value="1"/>
</dbReference>
<dbReference type="InterPro" id="IPR052929">
    <property type="entry name" value="RNase_H-like_EbsB-rel"/>
</dbReference>
<name>A0A8S9SKD5_BRACR</name>
<accession>A0A8S9SKD5</accession>